<dbReference type="OrthoDB" id="10590494at2759"/>
<dbReference type="EMBL" id="JH992966">
    <property type="protein sequence ID" value="EKX54803.1"/>
    <property type="molecule type" value="Genomic_DNA"/>
</dbReference>
<dbReference type="KEGG" id="gtt:GUITHDRAFT_149861"/>
<keyword evidence="4" id="KW-1185">Reference proteome</keyword>
<evidence type="ECO:0000313" key="2">
    <source>
        <dbReference type="EMBL" id="EKX54803.1"/>
    </source>
</evidence>
<dbReference type="Pfam" id="PF10604">
    <property type="entry name" value="Polyketide_cyc2"/>
    <property type="match status" value="1"/>
</dbReference>
<dbReference type="SUPFAM" id="SSF55961">
    <property type="entry name" value="Bet v1-like"/>
    <property type="match status" value="1"/>
</dbReference>
<protein>
    <recommendedName>
        <fullName evidence="5">Coenzyme Q-binding protein COQ10 START domain-containing protein</fullName>
    </recommendedName>
</protein>
<dbReference type="RefSeq" id="XP_005841783.1">
    <property type="nucleotide sequence ID" value="XM_005841726.1"/>
</dbReference>
<feature type="signal peptide" evidence="1">
    <location>
        <begin position="1"/>
        <end position="22"/>
    </location>
</feature>
<reference evidence="4" key="2">
    <citation type="submission" date="2012-11" db="EMBL/GenBank/DDBJ databases">
        <authorList>
            <person name="Kuo A."/>
            <person name="Curtis B.A."/>
            <person name="Tanifuji G."/>
            <person name="Burki F."/>
            <person name="Gruber A."/>
            <person name="Irimia M."/>
            <person name="Maruyama S."/>
            <person name="Arias M.C."/>
            <person name="Ball S.G."/>
            <person name="Gile G.H."/>
            <person name="Hirakawa Y."/>
            <person name="Hopkins J.F."/>
            <person name="Rensing S.A."/>
            <person name="Schmutz J."/>
            <person name="Symeonidi A."/>
            <person name="Elias M."/>
            <person name="Eveleigh R.J."/>
            <person name="Herman E.K."/>
            <person name="Klute M.J."/>
            <person name="Nakayama T."/>
            <person name="Obornik M."/>
            <person name="Reyes-Prieto A."/>
            <person name="Armbrust E.V."/>
            <person name="Aves S.J."/>
            <person name="Beiko R.G."/>
            <person name="Coutinho P."/>
            <person name="Dacks J.B."/>
            <person name="Durnford D.G."/>
            <person name="Fast N.M."/>
            <person name="Green B.R."/>
            <person name="Grisdale C."/>
            <person name="Hempe F."/>
            <person name="Henrissat B."/>
            <person name="Hoppner M.P."/>
            <person name="Ishida K.-I."/>
            <person name="Kim E."/>
            <person name="Koreny L."/>
            <person name="Kroth P.G."/>
            <person name="Liu Y."/>
            <person name="Malik S.-B."/>
            <person name="Maier U.G."/>
            <person name="McRose D."/>
            <person name="Mock T."/>
            <person name="Neilson J.A."/>
            <person name="Onodera N.T."/>
            <person name="Poole A.M."/>
            <person name="Pritham E.J."/>
            <person name="Richards T.A."/>
            <person name="Rocap G."/>
            <person name="Roy S.W."/>
            <person name="Sarai C."/>
            <person name="Schaack S."/>
            <person name="Shirato S."/>
            <person name="Slamovits C.H."/>
            <person name="Spencer D.F."/>
            <person name="Suzuki S."/>
            <person name="Worden A.Z."/>
            <person name="Zauner S."/>
            <person name="Barry K."/>
            <person name="Bell C."/>
            <person name="Bharti A.K."/>
            <person name="Crow J.A."/>
            <person name="Grimwood J."/>
            <person name="Kramer R."/>
            <person name="Lindquist E."/>
            <person name="Lucas S."/>
            <person name="Salamov A."/>
            <person name="McFadden G.I."/>
            <person name="Lane C.E."/>
            <person name="Keeling P.J."/>
            <person name="Gray M.W."/>
            <person name="Grigoriev I.V."/>
            <person name="Archibald J.M."/>
        </authorList>
    </citation>
    <scope>NUCLEOTIDE SEQUENCE</scope>
    <source>
        <strain evidence="4">CCMP2712</strain>
    </source>
</reference>
<dbReference type="HOGENOM" id="CLU_1191829_0_0_1"/>
<evidence type="ECO:0008006" key="5">
    <source>
        <dbReference type="Google" id="ProtNLM"/>
    </source>
</evidence>
<accession>L1K380</accession>
<dbReference type="PANTHER" id="PTHR39683:SF4">
    <property type="entry name" value="COENZYME Q-BINDING PROTEIN COQ10 START DOMAIN-CONTAINING PROTEIN"/>
    <property type="match status" value="1"/>
</dbReference>
<dbReference type="EnsemblProtists" id="EKX54803">
    <property type="protein sequence ID" value="EKX54803"/>
    <property type="gene ID" value="GUITHDRAFT_149861"/>
</dbReference>
<proteinExistence type="predicted"/>
<dbReference type="InterPro" id="IPR023393">
    <property type="entry name" value="START-like_dom_sf"/>
</dbReference>
<evidence type="ECO:0000313" key="4">
    <source>
        <dbReference type="Proteomes" id="UP000011087"/>
    </source>
</evidence>
<reference evidence="3" key="3">
    <citation type="submission" date="2015-06" db="UniProtKB">
        <authorList>
            <consortium name="EnsemblProtists"/>
        </authorList>
    </citation>
    <scope>IDENTIFICATION</scope>
</reference>
<organism evidence="2">
    <name type="scientific">Guillardia theta (strain CCMP2712)</name>
    <name type="common">Cryptophyte</name>
    <dbReference type="NCBI Taxonomy" id="905079"/>
    <lineage>
        <taxon>Eukaryota</taxon>
        <taxon>Cryptophyceae</taxon>
        <taxon>Pyrenomonadales</taxon>
        <taxon>Geminigeraceae</taxon>
        <taxon>Guillardia</taxon>
    </lineage>
</organism>
<dbReference type="Proteomes" id="UP000011087">
    <property type="component" value="Unassembled WGS sequence"/>
</dbReference>
<evidence type="ECO:0000256" key="1">
    <source>
        <dbReference type="SAM" id="SignalP"/>
    </source>
</evidence>
<dbReference type="OMA" id="ARCYEIA"/>
<keyword evidence="1" id="KW-0732">Signal</keyword>
<dbReference type="InterPro" id="IPR019587">
    <property type="entry name" value="Polyketide_cyclase/dehydratase"/>
</dbReference>
<dbReference type="AlphaFoldDB" id="L1K380"/>
<reference evidence="2 4" key="1">
    <citation type="journal article" date="2012" name="Nature">
        <title>Algal genomes reveal evolutionary mosaicism and the fate of nucleomorphs.</title>
        <authorList>
            <consortium name="DOE Joint Genome Institute"/>
            <person name="Curtis B.A."/>
            <person name="Tanifuji G."/>
            <person name="Burki F."/>
            <person name="Gruber A."/>
            <person name="Irimia M."/>
            <person name="Maruyama S."/>
            <person name="Arias M.C."/>
            <person name="Ball S.G."/>
            <person name="Gile G.H."/>
            <person name="Hirakawa Y."/>
            <person name="Hopkins J.F."/>
            <person name="Kuo A."/>
            <person name="Rensing S.A."/>
            <person name="Schmutz J."/>
            <person name="Symeonidi A."/>
            <person name="Elias M."/>
            <person name="Eveleigh R.J."/>
            <person name="Herman E.K."/>
            <person name="Klute M.J."/>
            <person name="Nakayama T."/>
            <person name="Obornik M."/>
            <person name="Reyes-Prieto A."/>
            <person name="Armbrust E.V."/>
            <person name="Aves S.J."/>
            <person name="Beiko R.G."/>
            <person name="Coutinho P."/>
            <person name="Dacks J.B."/>
            <person name="Durnford D.G."/>
            <person name="Fast N.M."/>
            <person name="Green B.R."/>
            <person name="Grisdale C.J."/>
            <person name="Hempel F."/>
            <person name="Henrissat B."/>
            <person name="Hoppner M.P."/>
            <person name="Ishida K."/>
            <person name="Kim E."/>
            <person name="Koreny L."/>
            <person name="Kroth P.G."/>
            <person name="Liu Y."/>
            <person name="Malik S.B."/>
            <person name="Maier U.G."/>
            <person name="McRose D."/>
            <person name="Mock T."/>
            <person name="Neilson J.A."/>
            <person name="Onodera N.T."/>
            <person name="Poole A.M."/>
            <person name="Pritham E.J."/>
            <person name="Richards T.A."/>
            <person name="Rocap G."/>
            <person name="Roy S.W."/>
            <person name="Sarai C."/>
            <person name="Schaack S."/>
            <person name="Shirato S."/>
            <person name="Slamovits C.H."/>
            <person name="Spencer D.F."/>
            <person name="Suzuki S."/>
            <person name="Worden A.Z."/>
            <person name="Zauner S."/>
            <person name="Barry K."/>
            <person name="Bell C."/>
            <person name="Bharti A.K."/>
            <person name="Crow J.A."/>
            <person name="Grimwood J."/>
            <person name="Kramer R."/>
            <person name="Lindquist E."/>
            <person name="Lucas S."/>
            <person name="Salamov A."/>
            <person name="McFadden G.I."/>
            <person name="Lane C.E."/>
            <person name="Keeling P.J."/>
            <person name="Gray M.W."/>
            <person name="Grigoriev I.V."/>
            <person name="Archibald J.M."/>
        </authorList>
    </citation>
    <scope>NUCLEOTIDE SEQUENCE</scope>
    <source>
        <strain evidence="2 4">CCMP2712</strain>
    </source>
</reference>
<dbReference type="GeneID" id="17311731"/>
<dbReference type="PANTHER" id="PTHR39683">
    <property type="entry name" value="CONSERVED PROTEIN TB16.3"/>
    <property type="match status" value="1"/>
</dbReference>
<sequence>METAPMALACALLMIQILPSRGFIAPLRLPSALVHQGPETRQISLRNGASCQIPRGRVGTDVVTSRVMNRDVKPEVVEESEEEIDSHFLKQSIIVDASIDECYGAAADLDDYATWCRKGGMKKVKVLDRNDDGMCSKVEFTAGKLGIDMVNVVEYSYEAPRLVKFHSISGDIMKTLDGCFRFETLGGGDTKMTYELLLEFGFVIPEFARKQIVGAIMQTALESLKDHIEKKKR</sequence>
<evidence type="ECO:0000313" key="3">
    <source>
        <dbReference type="EnsemblProtists" id="EKX54803"/>
    </source>
</evidence>
<dbReference type="PaxDb" id="55529-EKX54803"/>
<gene>
    <name evidence="2" type="ORF">GUITHDRAFT_149861</name>
</gene>
<dbReference type="Gene3D" id="3.30.530.20">
    <property type="match status" value="1"/>
</dbReference>
<name>L1K380_GUITC</name>
<feature type="chain" id="PRO_5008772225" description="Coenzyme Q-binding protein COQ10 START domain-containing protein" evidence="1">
    <location>
        <begin position="23"/>
        <end position="233"/>
    </location>
</feature>